<feature type="compositionally biased region" description="Polar residues" evidence="1">
    <location>
        <begin position="31"/>
        <end position="44"/>
    </location>
</feature>
<sequence>MLASCTIGDPSQPGGRPEESSSAAVERKPQPTLSETAPAASTNEGELGITVPAGTGVAIAGAGSAGLNGPAGSVPPWSTIKVPLSIAAVRGNDTLLPTMRTAITQSSNADAETLWAAMGDPATAGAATEAVIAEAGSRATVETTVVRPGFSSYGQSNWSVEQQAEFASGLRCVRGAAPVVEAMGQIAAGAGYGLGVVPGAIFKGGWGPDASGVYGVRQFGLVPRGDGSSVAVAVSAVSQDGSMEAAQQQLTQLVNGLVPKLAEFPAARC</sequence>
<comment type="caution">
    <text evidence="2">The sequence shown here is derived from an EMBL/GenBank/DDBJ whole genome shotgun (WGS) entry which is preliminary data.</text>
</comment>
<dbReference type="InterPro" id="IPR012338">
    <property type="entry name" value="Beta-lactam/transpept-like"/>
</dbReference>
<dbReference type="Gene3D" id="3.40.710.10">
    <property type="entry name" value="DD-peptidase/beta-lactamase superfamily"/>
    <property type="match status" value="1"/>
</dbReference>
<protein>
    <submittedName>
        <fullName evidence="2">Uncharacterized protein</fullName>
    </submittedName>
</protein>
<accession>A0A9D1UQL3</accession>
<name>A0A9D1UQL3_9CORY</name>
<evidence type="ECO:0000313" key="2">
    <source>
        <dbReference type="EMBL" id="HIW95115.1"/>
    </source>
</evidence>
<feature type="region of interest" description="Disordered" evidence="1">
    <location>
        <begin position="1"/>
        <end position="48"/>
    </location>
</feature>
<gene>
    <name evidence="2" type="ORF">H9867_01295</name>
</gene>
<proteinExistence type="predicted"/>
<evidence type="ECO:0000256" key="1">
    <source>
        <dbReference type="SAM" id="MobiDB-lite"/>
    </source>
</evidence>
<dbReference type="AlphaFoldDB" id="A0A9D1UQL3"/>
<organism evidence="2 3">
    <name type="scientific">Candidatus Corynebacterium gallistercoris</name>
    <dbReference type="NCBI Taxonomy" id="2838530"/>
    <lineage>
        <taxon>Bacteria</taxon>
        <taxon>Bacillati</taxon>
        <taxon>Actinomycetota</taxon>
        <taxon>Actinomycetes</taxon>
        <taxon>Mycobacteriales</taxon>
        <taxon>Corynebacteriaceae</taxon>
        <taxon>Corynebacterium</taxon>
    </lineage>
</organism>
<evidence type="ECO:0000313" key="3">
    <source>
        <dbReference type="Proteomes" id="UP000824189"/>
    </source>
</evidence>
<reference evidence="2" key="1">
    <citation type="journal article" date="2021" name="PeerJ">
        <title>Extensive microbial diversity within the chicken gut microbiome revealed by metagenomics and culture.</title>
        <authorList>
            <person name="Gilroy R."/>
            <person name="Ravi A."/>
            <person name="Getino M."/>
            <person name="Pursley I."/>
            <person name="Horton D.L."/>
            <person name="Alikhan N.F."/>
            <person name="Baker D."/>
            <person name="Gharbi K."/>
            <person name="Hall N."/>
            <person name="Watson M."/>
            <person name="Adriaenssens E.M."/>
            <person name="Foster-Nyarko E."/>
            <person name="Jarju S."/>
            <person name="Secka A."/>
            <person name="Antonio M."/>
            <person name="Oren A."/>
            <person name="Chaudhuri R.R."/>
            <person name="La Ragione R."/>
            <person name="Hildebrand F."/>
            <person name="Pallen M.J."/>
        </authorList>
    </citation>
    <scope>NUCLEOTIDE SEQUENCE</scope>
    <source>
        <strain evidence="2">4376</strain>
    </source>
</reference>
<reference evidence="2" key="2">
    <citation type="submission" date="2021-04" db="EMBL/GenBank/DDBJ databases">
        <authorList>
            <person name="Gilroy R."/>
        </authorList>
    </citation>
    <scope>NUCLEOTIDE SEQUENCE</scope>
    <source>
        <strain evidence="2">4376</strain>
    </source>
</reference>
<dbReference type="SUPFAM" id="SSF56601">
    <property type="entry name" value="beta-lactamase/transpeptidase-like"/>
    <property type="match status" value="1"/>
</dbReference>
<dbReference type="Proteomes" id="UP000824189">
    <property type="component" value="Unassembled WGS sequence"/>
</dbReference>
<dbReference type="EMBL" id="DXFZ01000018">
    <property type="protein sequence ID" value="HIW95115.1"/>
    <property type="molecule type" value="Genomic_DNA"/>
</dbReference>